<reference evidence="2 3" key="1">
    <citation type="submission" date="2011-08" db="EMBL/GenBank/DDBJ databases">
        <title>The Genome Sequence of Plasmodium vivax Brazil I.</title>
        <authorList>
            <consortium name="The Broad Institute Genome Sequencing Platform"/>
            <consortium name="The Broad Institute Genome Sequencing Center for Infectious Disease"/>
            <person name="Neafsey D."/>
            <person name="Carlton J."/>
            <person name="Barnwell J."/>
            <person name="Collins W."/>
            <person name="Escalante A."/>
            <person name="Mullikin J."/>
            <person name="Saul A."/>
            <person name="Guigo R."/>
            <person name="Camara F."/>
            <person name="Young S.K."/>
            <person name="Zeng Q."/>
            <person name="Gargeya S."/>
            <person name="Fitzgerald M."/>
            <person name="Haas B."/>
            <person name="Abouelleil A."/>
            <person name="Alvarado L."/>
            <person name="Arachchi H.M."/>
            <person name="Berlin A."/>
            <person name="Brown A."/>
            <person name="Chapman S.B."/>
            <person name="Chen Z."/>
            <person name="Dunbar C."/>
            <person name="Freedman E."/>
            <person name="Gearin G."/>
            <person name="Gellesch M."/>
            <person name="Goldberg J."/>
            <person name="Griggs A."/>
            <person name="Gujja S."/>
            <person name="Heiman D."/>
            <person name="Howarth C."/>
            <person name="Larson L."/>
            <person name="Lui A."/>
            <person name="MacDonald P.J.P."/>
            <person name="Montmayeur A."/>
            <person name="Murphy C."/>
            <person name="Neiman D."/>
            <person name="Pearson M."/>
            <person name="Priest M."/>
            <person name="Roberts A."/>
            <person name="Saif S."/>
            <person name="Shea T."/>
            <person name="Shenoy N."/>
            <person name="Sisk P."/>
            <person name="Stolte C."/>
            <person name="Sykes S."/>
            <person name="Wortman J."/>
            <person name="Nusbaum C."/>
            <person name="Birren B."/>
        </authorList>
    </citation>
    <scope>NUCLEOTIDE SEQUENCE [LARGE SCALE GENOMIC DNA]</scope>
    <source>
        <strain evidence="2 3">Brazil I</strain>
    </source>
</reference>
<dbReference type="AlphaFoldDB" id="A0A0J9SLI6"/>
<dbReference type="Proteomes" id="UP000053327">
    <property type="component" value="Unassembled WGS sequence"/>
</dbReference>
<proteinExistence type="predicted"/>
<feature type="compositionally biased region" description="Basic and acidic residues" evidence="1">
    <location>
        <begin position="1"/>
        <end position="25"/>
    </location>
</feature>
<evidence type="ECO:0000313" key="2">
    <source>
        <dbReference type="EMBL" id="KMZ83591.1"/>
    </source>
</evidence>
<name>A0A0J9SLI6_PLAV1</name>
<accession>A0A0J9SLI6</accession>
<organism evidence="2 3">
    <name type="scientific">Plasmodium vivax (strain Brazil I)</name>
    <dbReference type="NCBI Taxonomy" id="1033975"/>
    <lineage>
        <taxon>Eukaryota</taxon>
        <taxon>Sar</taxon>
        <taxon>Alveolata</taxon>
        <taxon>Apicomplexa</taxon>
        <taxon>Aconoidasida</taxon>
        <taxon>Haemosporida</taxon>
        <taxon>Plasmodiidae</taxon>
        <taxon>Plasmodium</taxon>
        <taxon>Plasmodium (Plasmodium)</taxon>
    </lineage>
</organism>
<gene>
    <name evidence="2" type="ORF">PVBG_00671</name>
</gene>
<dbReference type="EMBL" id="KQ234875">
    <property type="protein sequence ID" value="KMZ83591.1"/>
    <property type="molecule type" value="Genomic_DNA"/>
</dbReference>
<protein>
    <submittedName>
        <fullName evidence="2">Uncharacterized protein</fullName>
    </submittedName>
</protein>
<evidence type="ECO:0000313" key="3">
    <source>
        <dbReference type="Proteomes" id="UP000053327"/>
    </source>
</evidence>
<feature type="region of interest" description="Disordered" evidence="1">
    <location>
        <begin position="1"/>
        <end position="56"/>
    </location>
</feature>
<sequence>MEEIQVEEKPNGKKSQMERKAKWMERPSGGKPNGKQNKLEKKTKNGKKKQTGEKNL</sequence>
<evidence type="ECO:0000256" key="1">
    <source>
        <dbReference type="SAM" id="MobiDB-lite"/>
    </source>
</evidence>